<feature type="domain" description="Conserved oligomeric complex COG6 N-terminal" evidence="14">
    <location>
        <begin position="53"/>
        <end position="163"/>
    </location>
</feature>
<evidence type="ECO:0000256" key="2">
    <source>
        <dbReference type="ARBA" id="ARBA00004395"/>
    </source>
</evidence>
<keyword evidence="8 11" id="KW-0333">Golgi apparatus</keyword>
<organism evidence="16 17">
    <name type="scientific">Geodia barretti</name>
    <name type="common">Barrett's horny sponge</name>
    <dbReference type="NCBI Taxonomy" id="519541"/>
    <lineage>
        <taxon>Eukaryota</taxon>
        <taxon>Metazoa</taxon>
        <taxon>Porifera</taxon>
        <taxon>Demospongiae</taxon>
        <taxon>Heteroscleromorpha</taxon>
        <taxon>Tetractinellida</taxon>
        <taxon>Astrophorina</taxon>
        <taxon>Geodiidae</taxon>
        <taxon>Geodia</taxon>
    </lineage>
</organism>
<keyword evidence="7 11" id="KW-0653">Protein transport</keyword>
<evidence type="ECO:0000256" key="13">
    <source>
        <dbReference type="SAM" id="MobiDB-lite"/>
    </source>
</evidence>
<proteinExistence type="inferred from homology"/>
<comment type="subunit">
    <text evidence="4">Component of the conserved oligomeric Golgi complex which is composed of eight different subunits and is required for normal Golgi morphology and localization.</text>
</comment>
<keyword evidence="6 11" id="KW-0813">Transport</keyword>
<feature type="domain" description="Conserved Oligomeric Golgi complex subunit 6 C-terminal" evidence="15">
    <location>
        <begin position="201"/>
        <end position="636"/>
    </location>
</feature>
<feature type="region of interest" description="Disordered" evidence="13">
    <location>
        <begin position="1"/>
        <end position="30"/>
    </location>
</feature>
<evidence type="ECO:0000256" key="9">
    <source>
        <dbReference type="ARBA" id="ARBA00023136"/>
    </source>
</evidence>
<comment type="function">
    <text evidence="1 11">Required for normal Golgi function.</text>
</comment>
<evidence type="ECO:0000256" key="11">
    <source>
        <dbReference type="RuleBase" id="RU365075"/>
    </source>
</evidence>
<name>A0AA35QXH0_GEOBA</name>
<comment type="caution">
    <text evidence="16">The sequence shown here is derived from an EMBL/GenBank/DDBJ whole genome shotgun (WGS) entry which is preliminary data.</text>
</comment>
<dbReference type="Proteomes" id="UP001174909">
    <property type="component" value="Unassembled WGS sequence"/>
</dbReference>
<evidence type="ECO:0000256" key="4">
    <source>
        <dbReference type="ARBA" id="ARBA00011166"/>
    </source>
</evidence>
<evidence type="ECO:0000313" key="17">
    <source>
        <dbReference type="Proteomes" id="UP001174909"/>
    </source>
</evidence>
<dbReference type="SMART" id="SM01087">
    <property type="entry name" value="COG6"/>
    <property type="match status" value="1"/>
</dbReference>
<dbReference type="GO" id="GO:0000139">
    <property type="term" value="C:Golgi membrane"/>
    <property type="evidence" value="ECO:0007669"/>
    <property type="project" value="UniProtKB-SubCell"/>
</dbReference>
<accession>A0AA35QXH0</accession>
<dbReference type="PANTHER" id="PTHR21506:SF0">
    <property type="entry name" value="CONSERVED OLIGOMERIC GOLGI COMPLEX SUBUNIT 6"/>
    <property type="match status" value="1"/>
</dbReference>
<keyword evidence="12" id="KW-0175">Coiled coil</keyword>
<gene>
    <name evidence="16" type="ORF">GBAR_LOCUS1462</name>
</gene>
<evidence type="ECO:0000256" key="3">
    <source>
        <dbReference type="ARBA" id="ARBA00011023"/>
    </source>
</evidence>
<feature type="coiled-coil region" evidence="12">
    <location>
        <begin position="504"/>
        <end position="531"/>
    </location>
</feature>
<dbReference type="GO" id="GO:0015031">
    <property type="term" value="P:protein transport"/>
    <property type="evidence" value="ECO:0007669"/>
    <property type="project" value="UniProtKB-KW"/>
</dbReference>
<dbReference type="AlphaFoldDB" id="A0AA35QXH0"/>
<evidence type="ECO:0000256" key="7">
    <source>
        <dbReference type="ARBA" id="ARBA00022927"/>
    </source>
</evidence>
<evidence type="ECO:0000256" key="8">
    <source>
        <dbReference type="ARBA" id="ARBA00023034"/>
    </source>
</evidence>
<keyword evidence="17" id="KW-1185">Reference proteome</keyword>
<evidence type="ECO:0000256" key="12">
    <source>
        <dbReference type="SAM" id="Coils"/>
    </source>
</evidence>
<evidence type="ECO:0000259" key="14">
    <source>
        <dbReference type="Pfam" id="PF06419"/>
    </source>
</evidence>
<comment type="similarity">
    <text evidence="3 11">Belongs to the COG6 family.</text>
</comment>
<dbReference type="PANTHER" id="PTHR21506">
    <property type="entry name" value="COMPONENT OF OLIGOMERIC GOLGI COMPLEX 6"/>
    <property type="match status" value="1"/>
</dbReference>
<reference evidence="16" key="1">
    <citation type="submission" date="2023-03" db="EMBL/GenBank/DDBJ databases">
        <authorList>
            <person name="Steffen K."/>
            <person name="Cardenas P."/>
        </authorList>
    </citation>
    <scope>NUCLEOTIDE SEQUENCE</scope>
</reference>
<evidence type="ECO:0000259" key="15">
    <source>
        <dbReference type="Pfam" id="PF20653"/>
    </source>
</evidence>
<dbReference type="InterPro" id="IPR010490">
    <property type="entry name" value="COG6"/>
</dbReference>
<dbReference type="EMBL" id="CASHTH010000212">
    <property type="protein sequence ID" value="CAI7994494.1"/>
    <property type="molecule type" value="Genomic_DNA"/>
</dbReference>
<feature type="coiled-coil region" evidence="12">
    <location>
        <begin position="87"/>
        <end position="142"/>
    </location>
</feature>
<dbReference type="GO" id="GO:0006891">
    <property type="term" value="P:intra-Golgi vesicle-mediated transport"/>
    <property type="evidence" value="ECO:0007669"/>
    <property type="project" value="UniProtKB-UniRule"/>
</dbReference>
<dbReference type="Pfam" id="PF06419">
    <property type="entry name" value="COG6_N"/>
    <property type="match status" value="1"/>
</dbReference>
<evidence type="ECO:0000313" key="16">
    <source>
        <dbReference type="EMBL" id="CAI7994494.1"/>
    </source>
</evidence>
<comment type="subcellular location">
    <subcellularLocation>
        <location evidence="2 11">Golgi apparatus membrane</location>
        <topology evidence="2 11">Peripheral membrane protein</topology>
    </subcellularLocation>
</comment>
<evidence type="ECO:0000256" key="6">
    <source>
        <dbReference type="ARBA" id="ARBA00022448"/>
    </source>
</evidence>
<evidence type="ECO:0000256" key="1">
    <source>
        <dbReference type="ARBA" id="ARBA00003627"/>
    </source>
</evidence>
<feature type="compositionally biased region" description="Low complexity" evidence="13">
    <location>
        <begin position="1"/>
        <end position="23"/>
    </location>
</feature>
<evidence type="ECO:0000256" key="5">
    <source>
        <dbReference type="ARBA" id="ARBA00020973"/>
    </source>
</evidence>
<dbReference type="InterPro" id="IPR048369">
    <property type="entry name" value="COG6_C"/>
</dbReference>
<evidence type="ECO:0000256" key="10">
    <source>
        <dbReference type="ARBA" id="ARBA00031348"/>
    </source>
</evidence>
<dbReference type="GO" id="GO:0017119">
    <property type="term" value="C:Golgi transport complex"/>
    <property type="evidence" value="ECO:0007669"/>
    <property type="project" value="UniProtKB-UniRule"/>
</dbReference>
<protein>
    <recommendedName>
        <fullName evidence="5 11">Conserved oligomeric Golgi complex subunit 6</fullName>
        <shortName evidence="11">COG complex subunit 6</shortName>
    </recommendedName>
    <alternativeName>
        <fullName evidence="10 11">Component of oligomeric Golgi complex 6</fullName>
    </alternativeName>
</protein>
<keyword evidence="9 11" id="KW-0472">Membrane</keyword>
<dbReference type="Pfam" id="PF20653">
    <property type="entry name" value="COG6_C"/>
    <property type="match status" value="1"/>
</dbReference>
<dbReference type="InterPro" id="IPR048368">
    <property type="entry name" value="COG6_N"/>
</dbReference>
<sequence>MAAIGAASPSSSASSTAAPSTTTQQNPLSKKLHKILESNLDNDKETLEALGVLSGFLDKNTLQARRNLRSDLEKRCLGLNDNFVQCLQTLVQQVQSLQKEASDMKKCCDNMQTRLGAAKTHTSNLLKETSELQSKNRELEMQSLVVSAFLGKFQLMPQESEALCGSYRAQATTIDDRFFAAMERVRGIHQDCKVLLRTSQQRAGLEIMESMAMHLETAYERLYHWCQGQCRTMNAEFPEINSTLRKALKELKERPILFQYCIDEYSIARRMALVRSFIDALTRDRSTGRPIELHSHDPVRYCGYMFGWLHQAIATENDHVASLLSEHDTEQSLPILSMVTEGCCRPLHTRVEQVIVSTRHPVLAYKLVNLLRYYNGVFQGLLKDTAPMVKTLTDLTDLQSKMFFSALNAQTAKILEGIEAPLPDLSPSPKVGEILSLLQSILSSQDLTSLGSGNHEQQLLLILTTCIDPLIQSCNDAVAPLSRLDRAVYLVNSLYLVQSTVSLYEFTDRQVESLEQQMQAHMDTVTSEQSDHLSEVVGFTEFRSSLSHNKLTDESFESLNTTPQLLSPVISAPDQYQLPQCKLLASAHLRNAVQQKAFEHFCQTYESIYAAVTTEKGEEVVKSLFPQPPEQIRKLLLSL</sequence>